<evidence type="ECO:0000256" key="1">
    <source>
        <dbReference type="SAM" id="Phobius"/>
    </source>
</evidence>
<organism evidence="2 3">
    <name type="scientific">Nitrosopumilus piranensis</name>
    <dbReference type="NCBI Taxonomy" id="1582439"/>
    <lineage>
        <taxon>Archaea</taxon>
        <taxon>Nitrososphaerota</taxon>
        <taxon>Nitrososphaeria</taxon>
        <taxon>Nitrosopumilales</taxon>
        <taxon>Nitrosopumilaceae</taxon>
        <taxon>Nitrosopumilus</taxon>
    </lineage>
</organism>
<dbReference type="OrthoDB" id="379157at2157"/>
<dbReference type="Proteomes" id="UP000032027">
    <property type="component" value="Chromosome"/>
</dbReference>
<reference evidence="3" key="1">
    <citation type="submission" date="2015-02" db="EMBL/GenBank/DDBJ databases">
        <title>Characterization of two novel Thaumarchaeota isolated from the Northern Adriatic Sea.</title>
        <authorList>
            <person name="Bayer B."/>
            <person name="Vojvoda J."/>
            <person name="Offre P."/>
            <person name="Srivastava A."/>
            <person name="Elisabeth N."/>
            <person name="Garcia J.A.L."/>
            <person name="Schleper C."/>
            <person name="Herndl G.J."/>
        </authorList>
    </citation>
    <scope>NUCLEOTIDE SEQUENCE [LARGE SCALE GENOMIC DNA]</scope>
    <source>
        <strain evidence="3">D3C</strain>
    </source>
</reference>
<evidence type="ECO:0000313" key="3">
    <source>
        <dbReference type="Proteomes" id="UP000032027"/>
    </source>
</evidence>
<feature type="transmembrane region" description="Helical" evidence="1">
    <location>
        <begin position="82"/>
        <end position="106"/>
    </location>
</feature>
<feature type="transmembrane region" description="Helical" evidence="1">
    <location>
        <begin position="5"/>
        <end position="26"/>
    </location>
</feature>
<dbReference type="RefSeq" id="WP_148702918.1">
    <property type="nucleotide sequence ID" value="NZ_CP010868.1"/>
</dbReference>
<dbReference type="HOGENOM" id="CLU_1105174_0_0_2"/>
<gene>
    <name evidence="2" type="ORF">NPIRD3C_0784</name>
</gene>
<dbReference type="STRING" id="1582439.NPIRD3C_0784"/>
<keyword evidence="1" id="KW-1133">Transmembrane helix</keyword>
<dbReference type="PATRIC" id="fig|1582439.9.peg.806"/>
<name>A0A0C5BUT2_9ARCH</name>
<dbReference type="KEGG" id="nid:NPIRD3C_0784"/>
<reference evidence="2 3" key="3">
    <citation type="journal article" date="2019" name="Int. J. Syst. Evol. Microbiol.">
        <title>Nitrosopumilus adriaticus sp. nov. and Nitrosopumilus piranensis sp. nov., two ammonia-oxidizing archaea from the Adriatic Sea and members of the class Nitrososphaeria.</title>
        <authorList>
            <person name="Bayer B."/>
            <person name="Vojvoda J."/>
            <person name="Reinthaler T."/>
            <person name="Reyes C."/>
            <person name="Pinto M."/>
            <person name="Herndl G.J."/>
        </authorList>
    </citation>
    <scope>NUCLEOTIDE SEQUENCE [LARGE SCALE GENOMIC DNA]</scope>
    <source>
        <strain evidence="2 3">D3C</strain>
    </source>
</reference>
<protein>
    <submittedName>
        <fullName evidence="2">Uncharacterized protein</fullName>
    </submittedName>
</protein>
<feature type="transmembrane region" description="Helical" evidence="1">
    <location>
        <begin position="38"/>
        <end position="61"/>
    </location>
</feature>
<keyword evidence="1" id="KW-0472">Membrane</keyword>
<feature type="transmembrane region" description="Helical" evidence="1">
    <location>
        <begin position="118"/>
        <end position="142"/>
    </location>
</feature>
<dbReference type="GeneID" id="41599949"/>
<reference evidence="2 3" key="2">
    <citation type="journal article" date="2016" name="ISME J.">
        <title>Physiological and genomic characterization of two novel marine thaumarchaeal strains indicates niche differentiation.</title>
        <authorList>
            <person name="Bayer B."/>
            <person name="Vojvoda J."/>
            <person name="Offre P."/>
            <person name="Alves R.J."/>
            <person name="Elisabeth N.H."/>
            <person name="Garcia J.A."/>
            <person name="Volland J.M."/>
            <person name="Srivastava A."/>
            <person name="Schleper C."/>
            <person name="Herndl G.J."/>
        </authorList>
    </citation>
    <scope>NUCLEOTIDE SEQUENCE [LARGE SCALE GENOMIC DNA]</scope>
    <source>
        <strain evidence="2 3">D3C</strain>
    </source>
</reference>
<feature type="transmembrane region" description="Helical" evidence="1">
    <location>
        <begin position="154"/>
        <end position="175"/>
    </location>
</feature>
<dbReference type="AlphaFoldDB" id="A0A0C5BUT2"/>
<sequence length="251" mass="28301">MKTRVLIYVMLFGLILFMLVLLPLILETQEFNSLKFLIGIPNYLIVACILILIVIGICSQMDFLKKEKKKTTDYGHNLRKRILIVLGAIATYYLINLPYLLINGFFNQPTLQNGLPDYFVYNVIKFGTVSAILYVAFIVVKPSLFPKSKKYKRLVILTVILIPTSVIALQSGYVIPELQQGLCITRSGTANEDGNFIGSRSQGISTESECNTSCEFNSKTSMGEDKLCEFHGVYGKTDWIIDPNNENIIFN</sequence>
<proteinExistence type="predicted"/>
<accession>A0A0C5BUT2</accession>
<keyword evidence="3" id="KW-1185">Reference proteome</keyword>
<evidence type="ECO:0000313" key="2">
    <source>
        <dbReference type="EMBL" id="AJM91996.1"/>
    </source>
</evidence>
<dbReference type="EMBL" id="CP010868">
    <property type="protein sequence ID" value="AJM91996.1"/>
    <property type="molecule type" value="Genomic_DNA"/>
</dbReference>
<keyword evidence="1" id="KW-0812">Transmembrane</keyword>